<evidence type="ECO:0000313" key="3">
    <source>
        <dbReference type="Proteomes" id="UP000095412"/>
    </source>
</evidence>
<sequence length="319" mass="37605">MRPFKTLDEQINILMDRGLQINDYDNVKTYLIQNNYYNVVNMYSKLFQEKENQYISGTTFDEIKALHIFDTEIKNLLMKFILISEKHFKSIFAYHFAKNFHHKPFAYLDTSNYATDNPLSLTQTLSFISKKVNELIRSKKDNSVKHHFRIHNDVPIWVIVNDLTLGIIVKLYKFIDNKTRNNIAKELSTILSTNINTVIQLEPNYLDKILENVLSIRNCVAHNNKLLDFKCNNNIKYIPELYNSIEIDAKKSRQSPFHVFIALKCFLPKDDYALLHNSILKRANNMSKKLKVSSMEKILLSYGFPNEWHKKTMKIQQKQ</sequence>
<evidence type="ECO:0000313" key="1">
    <source>
        <dbReference type="EMBL" id="SCT24444.1"/>
    </source>
</evidence>
<proteinExistence type="predicted"/>
<dbReference type="OrthoDB" id="5363652at2"/>
<dbReference type="EMBL" id="FMPG01000012">
    <property type="protein sequence ID" value="SCT31312.1"/>
    <property type="molecule type" value="Genomic_DNA"/>
</dbReference>
<accession>A0A1D4Q867</accession>
<gene>
    <name evidence="2" type="ORF">SAMEA2297795_02227</name>
    <name evidence="1" type="ORF">SAMEA2297796_02010</name>
</gene>
<dbReference type="Proteomes" id="UP000095412">
    <property type="component" value="Unassembled WGS sequence"/>
</dbReference>
<evidence type="ECO:0000313" key="4">
    <source>
        <dbReference type="Proteomes" id="UP000095768"/>
    </source>
</evidence>
<name>A0A1D4Q867_9STAP</name>
<reference evidence="1 3" key="2">
    <citation type="submission" date="2016-09" db="EMBL/GenBank/DDBJ databases">
        <authorList>
            <consortium name="Pathogen Informatics"/>
            <person name="Sun Q."/>
            <person name="Inoue M."/>
        </authorList>
    </citation>
    <scope>NUCLEOTIDE SEQUENCE [LARGE SCALE GENOMIC DNA]</scope>
    <source>
        <strain evidence="1 3">82C</strain>
    </source>
</reference>
<dbReference type="AlphaFoldDB" id="A0A1D4Q867"/>
<reference evidence="2 4" key="1">
    <citation type="submission" date="2016-09" db="EMBL/GenBank/DDBJ databases">
        <authorList>
            <consortium name="Pathogen Informatics"/>
        </authorList>
    </citation>
    <scope>NUCLEOTIDE SEQUENCE [LARGE SCALE GENOMIC DNA]</scope>
    <source>
        <strain evidence="2 4">82B</strain>
    </source>
</reference>
<dbReference type="RefSeq" id="WP_069996183.1">
    <property type="nucleotide sequence ID" value="NZ_FMPG01000012.1"/>
</dbReference>
<dbReference type="EMBL" id="FMPI01000016">
    <property type="protein sequence ID" value="SCT24444.1"/>
    <property type="molecule type" value="Genomic_DNA"/>
</dbReference>
<dbReference type="Proteomes" id="UP000095768">
    <property type="component" value="Unassembled WGS sequence"/>
</dbReference>
<dbReference type="InterPro" id="IPR011664">
    <property type="entry name" value="Abi_system_AbiD/AbiF-like"/>
</dbReference>
<evidence type="ECO:0000313" key="2">
    <source>
        <dbReference type="EMBL" id="SCT31312.1"/>
    </source>
</evidence>
<keyword evidence="3" id="KW-1185">Reference proteome</keyword>
<dbReference type="Pfam" id="PF07751">
    <property type="entry name" value="Abi_2"/>
    <property type="match status" value="1"/>
</dbReference>
<protein>
    <submittedName>
        <fullName evidence="2">Abortive infection bacteriophage resistance protein</fullName>
    </submittedName>
</protein>
<organism evidence="2 4">
    <name type="scientific">Staphylococcus caeli</name>
    <dbReference type="NCBI Taxonomy" id="2201815"/>
    <lineage>
        <taxon>Bacteria</taxon>
        <taxon>Bacillati</taxon>
        <taxon>Bacillota</taxon>
        <taxon>Bacilli</taxon>
        <taxon>Bacillales</taxon>
        <taxon>Staphylococcaceae</taxon>
        <taxon>Staphylococcus</taxon>
    </lineage>
</organism>